<proteinExistence type="predicted"/>
<reference evidence="1 2" key="1">
    <citation type="submission" date="2024-04" db="EMBL/GenBank/DDBJ databases">
        <authorList>
            <person name="Fracassetti M."/>
        </authorList>
    </citation>
    <scope>NUCLEOTIDE SEQUENCE [LARGE SCALE GENOMIC DNA]</scope>
</reference>
<gene>
    <name evidence="1" type="ORF">LTRI10_LOCUS23520</name>
</gene>
<evidence type="ECO:0000313" key="2">
    <source>
        <dbReference type="Proteomes" id="UP001497516"/>
    </source>
</evidence>
<dbReference type="EMBL" id="OZ034817">
    <property type="protein sequence ID" value="CAL1382181.1"/>
    <property type="molecule type" value="Genomic_DNA"/>
</dbReference>
<dbReference type="Proteomes" id="UP001497516">
    <property type="component" value="Chromosome 4"/>
</dbReference>
<organism evidence="1 2">
    <name type="scientific">Linum trigynum</name>
    <dbReference type="NCBI Taxonomy" id="586398"/>
    <lineage>
        <taxon>Eukaryota</taxon>
        <taxon>Viridiplantae</taxon>
        <taxon>Streptophyta</taxon>
        <taxon>Embryophyta</taxon>
        <taxon>Tracheophyta</taxon>
        <taxon>Spermatophyta</taxon>
        <taxon>Magnoliopsida</taxon>
        <taxon>eudicotyledons</taxon>
        <taxon>Gunneridae</taxon>
        <taxon>Pentapetalae</taxon>
        <taxon>rosids</taxon>
        <taxon>fabids</taxon>
        <taxon>Malpighiales</taxon>
        <taxon>Linaceae</taxon>
        <taxon>Linum</taxon>
    </lineage>
</organism>
<accession>A0AAV2E8E6</accession>
<keyword evidence="2" id="KW-1185">Reference proteome</keyword>
<evidence type="ECO:0000313" key="1">
    <source>
        <dbReference type="EMBL" id="CAL1382181.1"/>
    </source>
</evidence>
<dbReference type="AlphaFoldDB" id="A0AAV2E8E6"/>
<sequence>MSVGLLDPAVTKCWPNFLDSSRPEAQASWPNKGGCCAGLGLTSIRTSPPSFSLVSFSCSGRHTRWTDGDLSASVLIVFSGDSQRNSPPPLFSFFFSFHDVETITRRRAKPDFGITIDLASSIEATMKAAFNGTSCFPSLVATTGAERRACVICVVGEVNWRICSGSAFHCRSFFPIDDMHILASDCGAPCSTRGGGDPIQRLLTASTLRRRSKPTQPFFPSEWHFWSREGKPQPATLLFDSVPSSFVAIAGALVVCNTPTLVRVIGNRTREPCSASDARWLPILARTHVFLSDTTTPAVEGRCCLFLYFQFTKRRSPSRTCGLDVDGC</sequence>
<name>A0AAV2E8E6_9ROSI</name>
<protein>
    <submittedName>
        <fullName evidence="1">Uncharacterized protein</fullName>
    </submittedName>
</protein>